<protein>
    <recommendedName>
        <fullName evidence="3">CCHC-type domain-containing protein</fullName>
    </recommendedName>
</protein>
<sequence>MERENAITLSSEEKNELICSTKKVKDNHHDTTERTGVENWVASNAINPKLSFKDKLVGEIPGAFAQAFDLRDKEEIDKVLSSLEADMESDEIRELREGLVSAKISQGLNQRIRAPWSKALIMVRLNELPIEYYDSEALLIIGQAIGNVLRMNTHTATGTRGRYARLCIQVDFEKPLADAMLVNNFEQPITYEGLHRFCFSCGHIGHWREECIFTIRKPSPERPPAPKGTMKDNDAEVIRPCSSHEVDPKDDTYGPWMVVSCMKSSNRKDKKHDTAPTNAMHAVWREGVDVRTRPGDVAKVTPGVGVLVINEGKRKTNGDLVGLGEPLKEQSSFKGKGISPGSPKKLGLFNQGTSKAYEGPSSIKGKKVLARLRAALARSRGAEANEGNRLNKLLKTIWTPTNAASQADKNGKFQFFNKSKNSMGDTREGKDSDSSNNNGVAQF</sequence>
<feature type="region of interest" description="Disordered" evidence="2">
    <location>
        <begin position="409"/>
        <end position="443"/>
    </location>
</feature>
<evidence type="ECO:0000256" key="1">
    <source>
        <dbReference type="PROSITE-ProRule" id="PRU00047"/>
    </source>
</evidence>
<dbReference type="PANTHER" id="PTHR31286">
    <property type="entry name" value="GLYCINE-RICH CELL WALL STRUCTURAL PROTEIN 1.8-LIKE"/>
    <property type="match status" value="1"/>
</dbReference>
<accession>A0AAW2DSH3</accession>
<comment type="caution">
    <text evidence="4">The sequence shown here is derived from an EMBL/GenBank/DDBJ whole genome shotgun (WGS) entry which is preliminary data.</text>
</comment>
<keyword evidence="1" id="KW-0863">Zinc-finger</keyword>
<evidence type="ECO:0000313" key="5">
    <source>
        <dbReference type="Proteomes" id="UP001459277"/>
    </source>
</evidence>
<keyword evidence="1" id="KW-0862">Zinc</keyword>
<dbReference type="PROSITE" id="PS50158">
    <property type="entry name" value="ZF_CCHC"/>
    <property type="match status" value="1"/>
</dbReference>
<organism evidence="4 5">
    <name type="scientific">Lithocarpus litseifolius</name>
    <dbReference type="NCBI Taxonomy" id="425828"/>
    <lineage>
        <taxon>Eukaryota</taxon>
        <taxon>Viridiplantae</taxon>
        <taxon>Streptophyta</taxon>
        <taxon>Embryophyta</taxon>
        <taxon>Tracheophyta</taxon>
        <taxon>Spermatophyta</taxon>
        <taxon>Magnoliopsida</taxon>
        <taxon>eudicotyledons</taxon>
        <taxon>Gunneridae</taxon>
        <taxon>Pentapetalae</taxon>
        <taxon>rosids</taxon>
        <taxon>fabids</taxon>
        <taxon>Fagales</taxon>
        <taxon>Fagaceae</taxon>
        <taxon>Lithocarpus</taxon>
    </lineage>
</organism>
<keyword evidence="1" id="KW-0479">Metal-binding</keyword>
<dbReference type="PANTHER" id="PTHR31286:SF99">
    <property type="entry name" value="DUF4283 DOMAIN-CONTAINING PROTEIN"/>
    <property type="match status" value="1"/>
</dbReference>
<gene>
    <name evidence="4" type="ORF">SO802_007019</name>
</gene>
<reference evidence="4 5" key="1">
    <citation type="submission" date="2024-01" db="EMBL/GenBank/DDBJ databases">
        <title>A telomere-to-telomere, gap-free genome of sweet tea (Lithocarpus litseifolius).</title>
        <authorList>
            <person name="Zhou J."/>
        </authorList>
    </citation>
    <scope>NUCLEOTIDE SEQUENCE [LARGE SCALE GENOMIC DNA]</scope>
    <source>
        <strain evidence="4">Zhou-2022a</strain>
        <tissue evidence="4">Leaf</tissue>
    </source>
</reference>
<keyword evidence="5" id="KW-1185">Reference proteome</keyword>
<dbReference type="GO" id="GO:0008270">
    <property type="term" value="F:zinc ion binding"/>
    <property type="evidence" value="ECO:0007669"/>
    <property type="project" value="UniProtKB-KW"/>
</dbReference>
<dbReference type="EMBL" id="JAZDWU010000002">
    <property type="protein sequence ID" value="KAL0011911.1"/>
    <property type="molecule type" value="Genomic_DNA"/>
</dbReference>
<dbReference type="GO" id="GO:0003676">
    <property type="term" value="F:nucleic acid binding"/>
    <property type="evidence" value="ECO:0007669"/>
    <property type="project" value="InterPro"/>
</dbReference>
<feature type="compositionally biased region" description="Polar residues" evidence="2">
    <location>
        <begin position="434"/>
        <end position="443"/>
    </location>
</feature>
<feature type="domain" description="CCHC-type" evidence="3">
    <location>
        <begin position="198"/>
        <end position="211"/>
    </location>
</feature>
<proteinExistence type="predicted"/>
<evidence type="ECO:0000313" key="4">
    <source>
        <dbReference type="EMBL" id="KAL0011911.1"/>
    </source>
</evidence>
<dbReference type="InterPro" id="IPR001878">
    <property type="entry name" value="Znf_CCHC"/>
</dbReference>
<dbReference type="Proteomes" id="UP001459277">
    <property type="component" value="Unassembled WGS sequence"/>
</dbReference>
<evidence type="ECO:0000259" key="3">
    <source>
        <dbReference type="PROSITE" id="PS50158"/>
    </source>
</evidence>
<evidence type="ECO:0000256" key="2">
    <source>
        <dbReference type="SAM" id="MobiDB-lite"/>
    </source>
</evidence>
<name>A0AAW2DSH3_9ROSI</name>
<dbReference type="AlphaFoldDB" id="A0AAW2DSH3"/>
<dbReference type="InterPro" id="IPR040256">
    <property type="entry name" value="At4g02000-like"/>
</dbReference>